<keyword evidence="5" id="KW-1185">Reference proteome</keyword>
<dbReference type="EMBL" id="BAABDH010000016">
    <property type="protein sequence ID" value="GAA3926030.1"/>
    <property type="molecule type" value="Genomic_DNA"/>
</dbReference>
<reference evidence="5" key="1">
    <citation type="journal article" date="2019" name="Int. J. Syst. Evol. Microbiol.">
        <title>The Global Catalogue of Microorganisms (GCM) 10K type strain sequencing project: providing services to taxonomists for standard genome sequencing and annotation.</title>
        <authorList>
            <consortium name="The Broad Institute Genomics Platform"/>
            <consortium name="The Broad Institute Genome Sequencing Center for Infectious Disease"/>
            <person name="Wu L."/>
            <person name="Ma J."/>
        </authorList>
    </citation>
    <scope>NUCLEOTIDE SEQUENCE [LARGE SCALE GENOMIC DNA]</scope>
    <source>
        <strain evidence="5">JCM 17214</strain>
    </source>
</reference>
<feature type="domain" description="Bacterial surface antigen (D15)" evidence="3">
    <location>
        <begin position="82"/>
        <end position="365"/>
    </location>
</feature>
<comment type="subcellular location">
    <subcellularLocation>
        <location evidence="1">Membrane</location>
    </subcellularLocation>
</comment>
<proteinExistence type="predicted"/>
<evidence type="ECO:0000256" key="2">
    <source>
        <dbReference type="ARBA" id="ARBA00023136"/>
    </source>
</evidence>
<gene>
    <name evidence="4" type="ORF">GCM10022406_09960</name>
</gene>
<accession>A0ABP7MPQ5</accession>
<sequence>MLLTPALLGLATLTPPDSVPRRLVLFPLPLVYYTPETRLAYGAALTATLRFRRDSAFAAARPSQLTLGAAYTQNRQLLLYLPFQLFYDHNRYYAYGEAGYYRYTYYFFGLGEQAGPRELYGVNFPRVRLNAFRQIGPGLSRGKLYAGLRYQYEDYRVQAVAENGRLASGTVPGGRGSRLSGGGLGLFFDSRDNVFFPTRGVVADGALLLRNRAVGAGPAGEATRFTRASADVSSYHALPGAAVLALNYFASCTAGVAPFNALSLLGGGRRLRGYYEGRYRDQNAALLQSEVRLPVYRRLGAVAFGAVGVLGDDQTRLRLNRPKATYGAGLRVTINRRDHLNLRLDYGRGHDHDSGGVYLTIGEAF</sequence>
<protein>
    <submittedName>
        <fullName evidence="4">BamA/TamA family outer membrane protein</fullName>
    </submittedName>
</protein>
<organism evidence="4 5">
    <name type="scientific">Hymenobacter algoricola</name>
    <dbReference type="NCBI Taxonomy" id="486267"/>
    <lineage>
        <taxon>Bacteria</taxon>
        <taxon>Pseudomonadati</taxon>
        <taxon>Bacteroidota</taxon>
        <taxon>Cytophagia</taxon>
        <taxon>Cytophagales</taxon>
        <taxon>Hymenobacteraceae</taxon>
        <taxon>Hymenobacter</taxon>
    </lineage>
</organism>
<evidence type="ECO:0000256" key="1">
    <source>
        <dbReference type="ARBA" id="ARBA00004370"/>
    </source>
</evidence>
<name>A0ABP7MPQ5_9BACT</name>
<evidence type="ECO:0000259" key="3">
    <source>
        <dbReference type="Pfam" id="PF01103"/>
    </source>
</evidence>
<dbReference type="Pfam" id="PF01103">
    <property type="entry name" value="Omp85"/>
    <property type="match status" value="1"/>
</dbReference>
<comment type="caution">
    <text evidence="4">The sequence shown here is derived from an EMBL/GenBank/DDBJ whole genome shotgun (WGS) entry which is preliminary data.</text>
</comment>
<keyword evidence="2" id="KW-0472">Membrane</keyword>
<dbReference type="Proteomes" id="UP001499909">
    <property type="component" value="Unassembled WGS sequence"/>
</dbReference>
<dbReference type="RefSeq" id="WP_345110914.1">
    <property type="nucleotide sequence ID" value="NZ_BAABDH010000016.1"/>
</dbReference>
<dbReference type="Gene3D" id="2.40.160.50">
    <property type="entry name" value="membrane protein fhac: a member of the omp85/tpsb transporter family"/>
    <property type="match status" value="1"/>
</dbReference>
<dbReference type="InterPro" id="IPR000184">
    <property type="entry name" value="Bac_surfAg_D15"/>
</dbReference>
<evidence type="ECO:0000313" key="4">
    <source>
        <dbReference type="EMBL" id="GAA3926030.1"/>
    </source>
</evidence>
<evidence type="ECO:0000313" key="5">
    <source>
        <dbReference type="Proteomes" id="UP001499909"/>
    </source>
</evidence>